<evidence type="ECO:0000259" key="3">
    <source>
        <dbReference type="PROSITE" id="PS50157"/>
    </source>
</evidence>
<accession>A0AAD9ME09</accession>
<dbReference type="AlphaFoldDB" id="A0AAD9ME09"/>
<evidence type="ECO:0000256" key="1">
    <source>
        <dbReference type="PROSITE-ProRule" id="PRU00042"/>
    </source>
</evidence>
<keyword evidence="1" id="KW-0863">Zinc-finger</keyword>
<evidence type="ECO:0000256" key="2">
    <source>
        <dbReference type="SAM" id="MobiDB-lite"/>
    </source>
</evidence>
<gene>
    <name evidence="4" type="ORF">P8C59_004100</name>
</gene>
<dbReference type="EMBL" id="JAQQPM010000003">
    <property type="protein sequence ID" value="KAK2069526.1"/>
    <property type="molecule type" value="Genomic_DNA"/>
</dbReference>
<dbReference type="Proteomes" id="UP001217918">
    <property type="component" value="Unassembled WGS sequence"/>
</dbReference>
<evidence type="ECO:0000313" key="4">
    <source>
        <dbReference type="EMBL" id="KAK2069526.1"/>
    </source>
</evidence>
<reference evidence="4" key="1">
    <citation type="journal article" date="2023" name="Mol. Plant Microbe Interact.">
        <title>Elucidating the Obligate Nature and Biological Capacity of an Invasive Fungal Corn Pathogen.</title>
        <authorList>
            <person name="MacCready J.S."/>
            <person name="Roggenkamp E.M."/>
            <person name="Gdanetz K."/>
            <person name="Chilvers M.I."/>
        </authorList>
    </citation>
    <scope>NUCLEOTIDE SEQUENCE</scope>
    <source>
        <strain evidence="4">PM02</strain>
    </source>
</reference>
<protein>
    <recommendedName>
        <fullName evidence="3">C2H2-type domain-containing protein</fullName>
    </recommendedName>
</protein>
<keyword evidence="1" id="KW-0479">Metal-binding</keyword>
<feature type="domain" description="C2H2-type" evidence="3">
    <location>
        <begin position="153"/>
        <end position="182"/>
    </location>
</feature>
<keyword evidence="5" id="KW-1185">Reference proteome</keyword>
<feature type="region of interest" description="Disordered" evidence="2">
    <location>
        <begin position="76"/>
        <end position="133"/>
    </location>
</feature>
<proteinExistence type="predicted"/>
<dbReference type="Gene3D" id="3.30.160.60">
    <property type="entry name" value="Classic Zinc Finger"/>
    <property type="match status" value="1"/>
</dbReference>
<keyword evidence="1" id="KW-0862">Zinc</keyword>
<name>A0AAD9ME09_9PEZI</name>
<organism evidence="4 5">
    <name type="scientific">Phyllachora maydis</name>
    <dbReference type="NCBI Taxonomy" id="1825666"/>
    <lineage>
        <taxon>Eukaryota</taxon>
        <taxon>Fungi</taxon>
        <taxon>Dikarya</taxon>
        <taxon>Ascomycota</taxon>
        <taxon>Pezizomycotina</taxon>
        <taxon>Sordariomycetes</taxon>
        <taxon>Sordariomycetidae</taxon>
        <taxon>Phyllachorales</taxon>
        <taxon>Phyllachoraceae</taxon>
        <taxon>Phyllachora</taxon>
    </lineage>
</organism>
<comment type="caution">
    <text evidence="4">The sequence shown here is derived from an EMBL/GenBank/DDBJ whole genome shotgun (WGS) entry which is preliminary data.</text>
</comment>
<dbReference type="PROSITE" id="PS50157">
    <property type="entry name" value="ZINC_FINGER_C2H2_2"/>
    <property type="match status" value="1"/>
</dbReference>
<feature type="compositionally biased region" description="Acidic residues" evidence="2">
    <location>
        <begin position="76"/>
        <end position="117"/>
    </location>
</feature>
<sequence>MSIVTFIDLVDQICCYAKQLAGAKENGDKADTDVDPSDQIQLHRGIYLNGRPAEFVLVKKNDKAISMAIRKPIQVVEEEASDTEEEASNSEEEASNSEEEASDIENDVSDTEDEASDAEFKRCASQELEDEEEIMRSMARRKKNASPEELAPKKCREPGCTKEFKRPCDLTKHEKTHSRPWKCPVPTCKYHHYGWPTEKEMDRHHNDKHSSAPPMYECLFKPCPYKSKRESNCKQHMEKAHGWTYVRTKSNGKKIGMLSSNSTPNTAYQTPQPHGLPLPSGDYSIGVATPPKDFNPYYHSNIEFPTYLSSTTDFDIPQELTIDYSPHDHGTPSSDFSMDRNVVFPDVGNNFTVHEDIYRSTAQLPHTAHHIPNIYNKEMLQPHFPRYTPTSLAPHPTTSAHLSPIGQENTMLYTPTSLVDADEGFNDNQDFASLGGNQSGDFVLFPGGGVPKPVAYDPLFVSEVPGMGTGLSQRASQDVVAQAIQQHTEWSSYDFAHYPSSQR</sequence>
<evidence type="ECO:0000313" key="5">
    <source>
        <dbReference type="Proteomes" id="UP001217918"/>
    </source>
</evidence>
<dbReference type="GO" id="GO:0008270">
    <property type="term" value="F:zinc ion binding"/>
    <property type="evidence" value="ECO:0007669"/>
    <property type="project" value="UniProtKB-KW"/>
</dbReference>
<dbReference type="SMART" id="SM00355">
    <property type="entry name" value="ZnF_C2H2"/>
    <property type="match status" value="3"/>
</dbReference>
<dbReference type="PROSITE" id="PS00028">
    <property type="entry name" value="ZINC_FINGER_C2H2_1"/>
    <property type="match status" value="1"/>
</dbReference>
<dbReference type="InterPro" id="IPR013087">
    <property type="entry name" value="Znf_C2H2_type"/>
</dbReference>